<evidence type="ECO:0000313" key="2">
    <source>
        <dbReference type="EMBL" id="MEN5379703.1"/>
    </source>
</evidence>
<keyword evidence="3" id="KW-1185">Reference proteome</keyword>
<comment type="caution">
    <text evidence="2">The sequence shown here is derived from an EMBL/GenBank/DDBJ whole genome shotgun (WGS) entry which is preliminary data.</text>
</comment>
<dbReference type="EMBL" id="JBDJNQ010000011">
    <property type="protein sequence ID" value="MEN5379703.1"/>
    <property type="molecule type" value="Genomic_DNA"/>
</dbReference>
<accession>A0ABV0C081</accession>
<feature type="domain" description="DUF3943" evidence="1">
    <location>
        <begin position="138"/>
        <end position="244"/>
    </location>
</feature>
<dbReference type="Pfam" id="PF13084">
    <property type="entry name" value="DUF3943"/>
    <property type="match status" value="1"/>
</dbReference>
<reference evidence="2 3" key="1">
    <citation type="submission" date="2024-04" db="EMBL/GenBank/DDBJ databases">
        <title>WGS of bacteria from Torrens River.</title>
        <authorList>
            <person name="Wyrsch E.R."/>
            <person name="Drigo B."/>
        </authorList>
    </citation>
    <scope>NUCLEOTIDE SEQUENCE [LARGE SCALE GENOMIC DNA]</scope>
    <source>
        <strain evidence="2 3">TWI391</strain>
    </source>
</reference>
<protein>
    <submittedName>
        <fullName evidence="2">DUF3943 domain-containing protein</fullName>
    </submittedName>
</protein>
<sequence length="515" mass="58448">MITTTKRASLSFFILPLLLLVITIARPLYAQEYIQEYRDTVNKFKPLNEKYNTDTVTSKTQVTPNSNNSVKESYVNKSYQIPNYQDTINHNPRKHFARAATEWFMFQALPASFNYFIRKDPYSHITLNNWFKHLKPSAWAWDDNAFATNQIAHPYHGQLYFNAFRSNNYSFLQSSLATLAGSFIWETAGETQAPSINDLVNTTYGGIILGEITHRISQNVLSRPTSSLAERQGKEVLAFFINPVNGLNRLLDGRWGRVVKGAVIDSSKVKAEVDFGFRRFDTKDLDIITKGKTDYFVRLSLIYTNDNIENKKPFDDFYVNLEVGGDDSSFVNTVNVYASLYGKRIIKNLPGRHLGVLSANYDFYHNEAFFYGAQSMNYNVISNFSLGGKNRLTTTIGGGPVILAAVPDPYLLFGESRNYNYGPGVDVRGSGEISVLNRFKFGAQYHGGYFVTLSGNESHYFLHTASISGSLRLLKNFSLNMNSGYFRLEGNFKDYPDINKSYPFARFSLGYNVLF</sequence>
<name>A0ABV0C081_9SPHI</name>
<evidence type="ECO:0000259" key="1">
    <source>
        <dbReference type="Pfam" id="PF13084"/>
    </source>
</evidence>
<dbReference type="InterPro" id="IPR025079">
    <property type="entry name" value="DUF3943"/>
</dbReference>
<dbReference type="RefSeq" id="WP_346582564.1">
    <property type="nucleotide sequence ID" value="NZ_JBDJLH010000001.1"/>
</dbReference>
<proteinExistence type="predicted"/>
<organism evidence="2 3">
    <name type="scientific">Sphingobacterium kitahiroshimense</name>
    <dbReference type="NCBI Taxonomy" id="470446"/>
    <lineage>
        <taxon>Bacteria</taxon>
        <taxon>Pseudomonadati</taxon>
        <taxon>Bacteroidota</taxon>
        <taxon>Sphingobacteriia</taxon>
        <taxon>Sphingobacteriales</taxon>
        <taxon>Sphingobacteriaceae</taxon>
        <taxon>Sphingobacterium</taxon>
    </lineage>
</organism>
<gene>
    <name evidence="2" type="ORF">ABE541_20725</name>
</gene>
<dbReference type="Proteomes" id="UP001409291">
    <property type="component" value="Unassembled WGS sequence"/>
</dbReference>
<evidence type="ECO:0000313" key="3">
    <source>
        <dbReference type="Proteomes" id="UP001409291"/>
    </source>
</evidence>